<keyword evidence="3" id="KW-1185">Reference proteome</keyword>
<dbReference type="Proteomes" id="UP000023152">
    <property type="component" value="Unassembled WGS sequence"/>
</dbReference>
<gene>
    <name evidence="2" type="ORF">RFI_15714</name>
</gene>
<evidence type="ECO:0000313" key="3">
    <source>
        <dbReference type="Proteomes" id="UP000023152"/>
    </source>
</evidence>
<name>X6N6X1_RETFI</name>
<feature type="region of interest" description="Disordered" evidence="1">
    <location>
        <begin position="1"/>
        <end position="21"/>
    </location>
</feature>
<sequence length="190" mass="22662">MFRDFTTRMNQSRNTVRNKKSSISNDFGKEFGKAVKNIKQKNVNIYIFDDINDLEENKNGFVRMYSEEERAQTNHELLASALTATIRADEIMANRLELELRDKITTEVQQRVREELTLQFQAEFEIKEKEINSRFRLECMQIQSKLKKEIDQLRYTHMETINDLKSKHTQQIIQLKQQRVLLFFFFGKGV</sequence>
<organism evidence="2 3">
    <name type="scientific">Reticulomyxa filosa</name>
    <dbReference type="NCBI Taxonomy" id="46433"/>
    <lineage>
        <taxon>Eukaryota</taxon>
        <taxon>Sar</taxon>
        <taxon>Rhizaria</taxon>
        <taxon>Retaria</taxon>
        <taxon>Foraminifera</taxon>
        <taxon>Monothalamids</taxon>
        <taxon>Reticulomyxidae</taxon>
        <taxon>Reticulomyxa</taxon>
    </lineage>
</organism>
<comment type="caution">
    <text evidence="2">The sequence shown here is derived from an EMBL/GenBank/DDBJ whole genome shotgun (WGS) entry which is preliminary data.</text>
</comment>
<proteinExistence type="predicted"/>
<evidence type="ECO:0000256" key="1">
    <source>
        <dbReference type="SAM" id="MobiDB-lite"/>
    </source>
</evidence>
<feature type="compositionally biased region" description="Polar residues" evidence="1">
    <location>
        <begin position="7"/>
        <end position="21"/>
    </location>
</feature>
<reference evidence="2 3" key="1">
    <citation type="journal article" date="2013" name="Curr. Biol.">
        <title>The Genome of the Foraminiferan Reticulomyxa filosa.</title>
        <authorList>
            <person name="Glockner G."/>
            <person name="Hulsmann N."/>
            <person name="Schleicher M."/>
            <person name="Noegel A.A."/>
            <person name="Eichinger L."/>
            <person name="Gallinger C."/>
            <person name="Pawlowski J."/>
            <person name="Sierra R."/>
            <person name="Euteneuer U."/>
            <person name="Pillet L."/>
            <person name="Moustafa A."/>
            <person name="Platzer M."/>
            <person name="Groth M."/>
            <person name="Szafranski K."/>
            <person name="Schliwa M."/>
        </authorList>
    </citation>
    <scope>NUCLEOTIDE SEQUENCE [LARGE SCALE GENOMIC DNA]</scope>
</reference>
<accession>X6N6X1</accession>
<protein>
    <submittedName>
        <fullName evidence="2">Uncharacterized protein</fullName>
    </submittedName>
</protein>
<evidence type="ECO:0000313" key="2">
    <source>
        <dbReference type="EMBL" id="ETO21489.1"/>
    </source>
</evidence>
<dbReference type="EMBL" id="ASPP01011570">
    <property type="protein sequence ID" value="ETO21489.1"/>
    <property type="molecule type" value="Genomic_DNA"/>
</dbReference>
<dbReference type="AlphaFoldDB" id="X6N6X1"/>